<dbReference type="AlphaFoldDB" id="A0A1E5VPR5"/>
<keyword evidence="2" id="KW-1185">Reference proteome</keyword>
<dbReference type="PROSITE" id="PS51450">
    <property type="entry name" value="LRR"/>
    <property type="match status" value="1"/>
</dbReference>
<comment type="caution">
    <text evidence="1">The sequence shown here is derived from an EMBL/GenBank/DDBJ whole genome shotgun (WGS) entry which is preliminary data.</text>
</comment>
<proteinExistence type="predicted"/>
<dbReference type="PRINTS" id="PR00019">
    <property type="entry name" value="LEURICHRPT"/>
</dbReference>
<dbReference type="Pfam" id="PF00560">
    <property type="entry name" value="LRR_1"/>
    <property type="match status" value="2"/>
</dbReference>
<evidence type="ECO:0000313" key="1">
    <source>
        <dbReference type="EMBL" id="OEL27076.1"/>
    </source>
</evidence>
<protein>
    <submittedName>
        <fullName evidence="1">Uncharacterized protein</fullName>
    </submittedName>
</protein>
<accession>A0A1E5VPR5</accession>
<evidence type="ECO:0000313" key="2">
    <source>
        <dbReference type="Proteomes" id="UP000095767"/>
    </source>
</evidence>
<dbReference type="STRING" id="888268.A0A1E5VPR5"/>
<name>A0A1E5VPR5_9POAL</name>
<dbReference type="Gene3D" id="3.80.10.10">
    <property type="entry name" value="Ribonuclease Inhibitor"/>
    <property type="match status" value="1"/>
</dbReference>
<dbReference type="SUPFAM" id="SSF52058">
    <property type="entry name" value="L domain-like"/>
    <property type="match status" value="1"/>
</dbReference>
<dbReference type="PANTHER" id="PTHR48010">
    <property type="entry name" value="OS05G0588300 PROTEIN"/>
    <property type="match status" value="1"/>
</dbReference>
<dbReference type="InterPro" id="IPR001611">
    <property type="entry name" value="Leu-rich_rpt"/>
</dbReference>
<organism evidence="1 2">
    <name type="scientific">Dichanthelium oligosanthes</name>
    <dbReference type="NCBI Taxonomy" id="888268"/>
    <lineage>
        <taxon>Eukaryota</taxon>
        <taxon>Viridiplantae</taxon>
        <taxon>Streptophyta</taxon>
        <taxon>Embryophyta</taxon>
        <taxon>Tracheophyta</taxon>
        <taxon>Spermatophyta</taxon>
        <taxon>Magnoliopsida</taxon>
        <taxon>Liliopsida</taxon>
        <taxon>Poales</taxon>
        <taxon>Poaceae</taxon>
        <taxon>PACMAD clade</taxon>
        <taxon>Panicoideae</taxon>
        <taxon>Panicodae</taxon>
        <taxon>Paniceae</taxon>
        <taxon>Dichantheliinae</taxon>
        <taxon>Dichanthelium</taxon>
    </lineage>
</organism>
<gene>
    <name evidence="1" type="ORF">BAE44_0011903</name>
</gene>
<sequence length="257" mass="26780">MASVTSASLLFLDLSYNNHSGLIPDAFAGPTKSPSRLLLNKDAITGSYQLVFLRLCTAGRGNGCGCAFWKVDGTVHSETHSTAQYATVPATVFLCSAFAQAAGFGLSLAHNSLNGPTPESLTKLTKLQDLDLSGNHLTSEIPPSLDNLTATLHSFNASYNNLSGAEPASLANKFKEPTFTGNILLCGYFASTPCPASPSPASSSPAEDGALLASLSPASAFSPLSLRPSMLLPLTALVLPFAVAHHPHQHPHAASRH</sequence>
<reference evidence="1 2" key="1">
    <citation type="submission" date="2016-09" db="EMBL/GenBank/DDBJ databases">
        <title>The draft genome of Dichanthelium oligosanthes: A C3 panicoid grass species.</title>
        <authorList>
            <person name="Studer A.J."/>
            <person name="Schnable J.C."/>
            <person name="Brutnell T.P."/>
        </authorList>
    </citation>
    <scope>NUCLEOTIDE SEQUENCE [LARGE SCALE GENOMIC DNA]</scope>
    <source>
        <strain evidence="2">cv. Kellogg 1175</strain>
        <tissue evidence="1">Leaf</tissue>
    </source>
</reference>
<dbReference type="PANTHER" id="PTHR48010:SF58">
    <property type="entry name" value="RECEPTOR PROTEIN KINASE-LIKE PROTEIN ZAR1"/>
    <property type="match status" value="1"/>
</dbReference>
<dbReference type="InterPro" id="IPR050994">
    <property type="entry name" value="At_inactive_RLKs"/>
</dbReference>
<dbReference type="Proteomes" id="UP000095767">
    <property type="component" value="Unassembled WGS sequence"/>
</dbReference>
<dbReference type="EMBL" id="LWDX02033289">
    <property type="protein sequence ID" value="OEL27076.1"/>
    <property type="molecule type" value="Genomic_DNA"/>
</dbReference>
<dbReference type="InterPro" id="IPR032675">
    <property type="entry name" value="LRR_dom_sf"/>
</dbReference>